<sequence length="436" mass="44691">MTDADRAARTATAVSATRSEPSLGRRGVLSNLAAQGTALLVVSVASLLVARLSGAAVLGEYALLRVLPWLVGVVVSCGLPVASAYYLAARPDDRRLRPTLTLLSAAGAVLGVALWLAASPLLHHVLFAAMPLRLVALMGVAVATQLTTVWGKACCQGAADMRGANLVIVCEELLFLPAYGIALGLGLRGIDAVVAGILGGGVAATLTALVRLAVTGFGRGWGRPSRTAAKEVLQYGARGQLGNLLMLVNLRLDFVILGALAGPAVLGVYAVASKFAELMRLPATALNYVLYPRFARQEPRQAGEDARRLLPRALAVTVALTPVIGLCSVFALPLLYGREFRSAVLPACILLVGLAVEGAAAVSSAHLCGVGRPGANSLGMATGVAVTVLLDILLIPRHGAVGAAVASSAAYLVATGMLTTISRAVTRRAALPPCPT</sequence>
<keyword evidence="2" id="KW-1003">Cell membrane</keyword>
<accession>A0ABW1G8R6</accession>
<dbReference type="Proteomes" id="UP001596174">
    <property type="component" value="Unassembled WGS sequence"/>
</dbReference>
<evidence type="ECO:0000313" key="7">
    <source>
        <dbReference type="EMBL" id="MFC5911165.1"/>
    </source>
</evidence>
<reference evidence="8" key="1">
    <citation type="journal article" date="2019" name="Int. J. Syst. Evol. Microbiol.">
        <title>The Global Catalogue of Microorganisms (GCM) 10K type strain sequencing project: providing services to taxonomists for standard genome sequencing and annotation.</title>
        <authorList>
            <consortium name="The Broad Institute Genomics Platform"/>
            <consortium name="The Broad Institute Genome Sequencing Center for Infectious Disease"/>
            <person name="Wu L."/>
            <person name="Ma J."/>
        </authorList>
    </citation>
    <scope>NUCLEOTIDE SEQUENCE [LARGE SCALE GENOMIC DNA]</scope>
    <source>
        <strain evidence="8">JCM 4816</strain>
    </source>
</reference>
<feature type="transmembrane region" description="Helical" evidence="6">
    <location>
        <begin position="130"/>
        <end position="151"/>
    </location>
</feature>
<keyword evidence="4 6" id="KW-1133">Transmembrane helix</keyword>
<protein>
    <submittedName>
        <fullName evidence="7">Oligosaccharide flippase family protein</fullName>
    </submittedName>
</protein>
<dbReference type="Pfam" id="PF01943">
    <property type="entry name" value="Polysacc_synt"/>
    <property type="match status" value="1"/>
</dbReference>
<feature type="transmembrane region" description="Helical" evidence="6">
    <location>
        <begin position="100"/>
        <end position="118"/>
    </location>
</feature>
<gene>
    <name evidence="7" type="ORF">ACFP3V_28660</name>
</gene>
<feature type="transmembrane region" description="Helical" evidence="6">
    <location>
        <begin position="401"/>
        <end position="421"/>
    </location>
</feature>
<keyword evidence="3 6" id="KW-0812">Transmembrane</keyword>
<evidence type="ECO:0000256" key="1">
    <source>
        <dbReference type="ARBA" id="ARBA00004651"/>
    </source>
</evidence>
<feature type="transmembrane region" description="Helical" evidence="6">
    <location>
        <begin position="163"/>
        <end position="187"/>
    </location>
</feature>
<feature type="transmembrane region" description="Helical" evidence="6">
    <location>
        <begin position="28"/>
        <end position="49"/>
    </location>
</feature>
<name>A0ABW1G8R6_9ACTN</name>
<evidence type="ECO:0000256" key="5">
    <source>
        <dbReference type="ARBA" id="ARBA00023136"/>
    </source>
</evidence>
<feature type="transmembrane region" description="Helical" evidence="6">
    <location>
        <begin position="193"/>
        <end position="214"/>
    </location>
</feature>
<evidence type="ECO:0000256" key="4">
    <source>
        <dbReference type="ARBA" id="ARBA00022989"/>
    </source>
</evidence>
<feature type="transmembrane region" description="Helical" evidence="6">
    <location>
        <begin position="342"/>
        <end position="362"/>
    </location>
</feature>
<evidence type="ECO:0000313" key="8">
    <source>
        <dbReference type="Proteomes" id="UP001596174"/>
    </source>
</evidence>
<dbReference type="EMBL" id="JBHSQJ010000147">
    <property type="protein sequence ID" value="MFC5911165.1"/>
    <property type="molecule type" value="Genomic_DNA"/>
</dbReference>
<dbReference type="RefSeq" id="WP_380589644.1">
    <property type="nucleotide sequence ID" value="NZ_JBHSQJ010000147.1"/>
</dbReference>
<keyword evidence="8" id="KW-1185">Reference proteome</keyword>
<dbReference type="InterPro" id="IPR002797">
    <property type="entry name" value="Polysacc_synth"/>
</dbReference>
<dbReference type="InterPro" id="IPR050833">
    <property type="entry name" value="Poly_Biosynth_Transport"/>
</dbReference>
<comment type="subcellular location">
    <subcellularLocation>
        <location evidence="1">Cell membrane</location>
        <topology evidence="1">Multi-pass membrane protein</topology>
    </subcellularLocation>
</comment>
<evidence type="ECO:0000256" key="6">
    <source>
        <dbReference type="SAM" id="Phobius"/>
    </source>
</evidence>
<keyword evidence="5 6" id="KW-0472">Membrane</keyword>
<feature type="transmembrane region" description="Helical" evidence="6">
    <location>
        <begin position="254"/>
        <end position="272"/>
    </location>
</feature>
<proteinExistence type="predicted"/>
<feature type="transmembrane region" description="Helical" evidence="6">
    <location>
        <begin position="314"/>
        <end position="336"/>
    </location>
</feature>
<dbReference type="PANTHER" id="PTHR30250">
    <property type="entry name" value="PST FAMILY PREDICTED COLANIC ACID TRANSPORTER"/>
    <property type="match status" value="1"/>
</dbReference>
<dbReference type="PANTHER" id="PTHR30250:SF11">
    <property type="entry name" value="O-ANTIGEN TRANSPORTER-RELATED"/>
    <property type="match status" value="1"/>
</dbReference>
<evidence type="ECO:0000256" key="2">
    <source>
        <dbReference type="ARBA" id="ARBA00022475"/>
    </source>
</evidence>
<organism evidence="7 8">
    <name type="scientific">Streptacidiphilus monticola</name>
    <dbReference type="NCBI Taxonomy" id="2161674"/>
    <lineage>
        <taxon>Bacteria</taxon>
        <taxon>Bacillati</taxon>
        <taxon>Actinomycetota</taxon>
        <taxon>Actinomycetes</taxon>
        <taxon>Kitasatosporales</taxon>
        <taxon>Streptomycetaceae</taxon>
        <taxon>Streptacidiphilus</taxon>
    </lineage>
</organism>
<feature type="transmembrane region" description="Helical" evidence="6">
    <location>
        <begin position="69"/>
        <end position="88"/>
    </location>
</feature>
<comment type="caution">
    <text evidence="7">The sequence shown here is derived from an EMBL/GenBank/DDBJ whole genome shotgun (WGS) entry which is preliminary data.</text>
</comment>
<evidence type="ECO:0000256" key="3">
    <source>
        <dbReference type="ARBA" id="ARBA00022692"/>
    </source>
</evidence>